<accession>A0A2R4QF22</accession>
<dbReference type="GO" id="GO:0016491">
    <property type="term" value="F:oxidoreductase activity"/>
    <property type="evidence" value="ECO:0007669"/>
    <property type="project" value="UniProtKB-KW"/>
</dbReference>
<keyword evidence="3" id="KW-0560">Oxidoreductase</keyword>
<dbReference type="AlphaFoldDB" id="A0A2R4QF22"/>
<evidence type="ECO:0000256" key="1">
    <source>
        <dbReference type="ARBA" id="ARBA00006484"/>
    </source>
</evidence>
<protein>
    <submittedName>
        <fullName evidence="5">Dehydrogenase</fullName>
    </submittedName>
</protein>
<evidence type="ECO:0000256" key="4">
    <source>
        <dbReference type="RuleBase" id="RU000363"/>
    </source>
</evidence>
<gene>
    <name evidence="5" type="primary">vidH</name>
</gene>
<organism evidence="5">
    <name type="scientific">Nodulisporium sp</name>
    <dbReference type="NCBI Taxonomy" id="1897413"/>
    <lineage>
        <taxon>Eukaryota</taxon>
        <taxon>Fungi</taxon>
        <taxon>Dikarya</taxon>
        <taxon>Ascomycota</taxon>
        <taxon>Pezizomycotina</taxon>
        <taxon>Sordariomycetes</taxon>
        <taxon>Xylariomycetidae</taxon>
        <taxon>Xylariales</taxon>
        <taxon>Xylariaceae</taxon>
        <taxon>Nodulisporium</taxon>
    </lineage>
</organism>
<dbReference type="InterPro" id="IPR002347">
    <property type="entry name" value="SDR_fam"/>
</dbReference>
<dbReference type="PRINTS" id="PR00081">
    <property type="entry name" value="GDHRDH"/>
</dbReference>
<keyword evidence="2" id="KW-0521">NADP</keyword>
<dbReference type="PANTHER" id="PTHR43180">
    <property type="entry name" value="3-OXOACYL-(ACYL-CARRIER-PROTEIN) REDUCTASE (AFU_ORTHOLOGUE AFUA_6G11210)"/>
    <property type="match status" value="1"/>
</dbReference>
<reference evidence="5" key="1">
    <citation type="submission" date="2018-02" db="EMBL/GenBank/DDBJ databases">
        <title>Biosynthetic Pathway for Furanosteroid Demethoxyviridin and Identification of an Unusual Pregnane Side-chain Cleavage.</title>
        <authorList>
            <person name="Wang G.-Q."/>
            <person name="Chen G.-D."/>
            <person name="Qin S.-Y."/>
            <person name="Hu D."/>
            <person name="Awakawa T."/>
            <person name="Li S.-Y."/>
            <person name="Lv J.-M."/>
            <person name="Wang C.-X."/>
            <person name="Yao X.-S."/>
            <person name="Abe I."/>
            <person name="Gao H."/>
        </authorList>
    </citation>
    <scope>NUCLEOTIDE SEQUENCE</scope>
    <source>
        <strain evidence="5">JNvid</strain>
    </source>
</reference>
<comment type="similarity">
    <text evidence="1 4">Belongs to the short-chain dehydrogenases/reductases (SDR) family.</text>
</comment>
<evidence type="ECO:0000313" key="5">
    <source>
        <dbReference type="EMBL" id="AVY05515.1"/>
    </source>
</evidence>
<dbReference type="InterPro" id="IPR020904">
    <property type="entry name" value="Sc_DH/Rdtase_CS"/>
</dbReference>
<dbReference type="PROSITE" id="PS00061">
    <property type="entry name" value="ADH_SHORT"/>
    <property type="match status" value="1"/>
</dbReference>
<evidence type="ECO:0000256" key="2">
    <source>
        <dbReference type="ARBA" id="ARBA00022857"/>
    </source>
</evidence>
<name>A0A2R4QF22_9PEZI</name>
<dbReference type="Pfam" id="PF00106">
    <property type="entry name" value="adh_short"/>
    <property type="match status" value="1"/>
</dbReference>
<dbReference type="InterPro" id="IPR036291">
    <property type="entry name" value="NAD(P)-bd_dom_sf"/>
</dbReference>
<evidence type="ECO:0000256" key="3">
    <source>
        <dbReference type="ARBA" id="ARBA00023002"/>
    </source>
</evidence>
<sequence>MSVLTPPSLDDLRSAAAGKVVVVTGAAHGIGFATAELFARAGAKVVIADVNQDVGDKAAAQLGGSTIFVKCDVSSWDDQTALFQKAIATHGRVDLLVCNAGINPELMFSNGTQYDYLREEYEEDKPGVLRAPLTKVLDVNVLGAVYGVKLAIHHMSRSGGGRVVCLGSLASYMAVPEQTLYCASKHAILGLVRATSKRKECLDNGISISMVAPSLTDTRMTAAVPQSARGGVLVSSPQDIAAAVSVLATQSIEESRGKCVWVQGKTCTEVEEVLFGAVVKLLL</sequence>
<dbReference type="SUPFAM" id="SSF51735">
    <property type="entry name" value="NAD(P)-binding Rossmann-fold domains"/>
    <property type="match status" value="1"/>
</dbReference>
<proteinExistence type="inferred from homology"/>
<dbReference type="EMBL" id="MG886384">
    <property type="protein sequence ID" value="AVY05515.1"/>
    <property type="molecule type" value="Genomic_DNA"/>
</dbReference>
<dbReference type="PANTHER" id="PTHR43180:SF33">
    <property type="entry name" value="15-HYDROXYPROSTAGLANDIN DEHYDROGENASE [NAD(+)]-LIKE"/>
    <property type="match status" value="1"/>
</dbReference>
<dbReference type="PRINTS" id="PR00080">
    <property type="entry name" value="SDRFAMILY"/>
</dbReference>
<dbReference type="Gene3D" id="3.40.50.720">
    <property type="entry name" value="NAD(P)-binding Rossmann-like Domain"/>
    <property type="match status" value="1"/>
</dbReference>